<dbReference type="EMBL" id="JACHGW010000002">
    <property type="protein sequence ID" value="MBB6050343.1"/>
    <property type="molecule type" value="Genomic_DNA"/>
</dbReference>
<comment type="similarity">
    <text evidence="2">Belongs to the glycosyltransferase 2 family.</text>
</comment>
<dbReference type="AlphaFoldDB" id="A0A7W9W684"/>
<name>A0A7W9W684_ARMRO</name>
<dbReference type="Proteomes" id="UP000520814">
    <property type="component" value="Unassembled WGS sequence"/>
</dbReference>
<evidence type="ECO:0000259" key="5">
    <source>
        <dbReference type="Pfam" id="PF00535"/>
    </source>
</evidence>
<sequence>MDNASADGTAPAVAAQFPEVTLVVNPENTGFTGGNQTGVRVAIQQEADFLFLLNPDTTVEPALLEKLLAAWQAMPGLGAIGPVMLYYDQPETIWSAGGSIDGRGQVTQRRQGEPLPPSQGFEPCDYVSGCGLLFSREVFERVGFFDERFFLYYEESDLCQRILAAGYAVGTALSARLWHKVSRSTGKDSPLTLYYMRRNQLLYLKKHGTRAGLIAALADSLRLWAVWTVKRNPKRTILQRALLDFRRGRFGRANGI</sequence>
<keyword evidence="4" id="KW-0808">Transferase</keyword>
<gene>
    <name evidence="6" type="ORF">HNQ39_002134</name>
</gene>
<dbReference type="InterPro" id="IPR001173">
    <property type="entry name" value="Glyco_trans_2-like"/>
</dbReference>
<reference evidence="6 7" key="1">
    <citation type="submission" date="2020-08" db="EMBL/GenBank/DDBJ databases">
        <title>Genomic Encyclopedia of Type Strains, Phase IV (KMG-IV): sequencing the most valuable type-strain genomes for metagenomic binning, comparative biology and taxonomic classification.</title>
        <authorList>
            <person name="Goeker M."/>
        </authorList>
    </citation>
    <scope>NUCLEOTIDE SEQUENCE [LARGE SCALE GENOMIC DNA]</scope>
    <source>
        <strain evidence="6 7">DSM 23562</strain>
    </source>
</reference>
<proteinExistence type="inferred from homology"/>
<dbReference type="PANTHER" id="PTHR43179:SF12">
    <property type="entry name" value="GALACTOFURANOSYLTRANSFERASE GLFT2"/>
    <property type="match status" value="1"/>
</dbReference>
<evidence type="ECO:0000256" key="4">
    <source>
        <dbReference type="ARBA" id="ARBA00022679"/>
    </source>
</evidence>
<comment type="pathway">
    <text evidence="1">Cell wall biogenesis; cell wall polysaccharide biosynthesis.</text>
</comment>
<dbReference type="Pfam" id="PF00535">
    <property type="entry name" value="Glycos_transf_2"/>
    <property type="match status" value="1"/>
</dbReference>
<keyword evidence="3" id="KW-0328">Glycosyltransferase</keyword>
<dbReference type="PANTHER" id="PTHR43179">
    <property type="entry name" value="RHAMNOSYLTRANSFERASE WBBL"/>
    <property type="match status" value="1"/>
</dbReference>
<dbReference type="Gene3D" id="3.90.550.10">
    <property type="entry name" value="Spore Coat Polysaccharide Biosynthesis Protein SpsA, Chain A"/>
    <property type="match status" value="1"/>
</dbReference>
<keyword evidence="7" id="KW-1185">Reference proteome</keyword>
<protein>
    <recommendedName>
        <fullName evidence="5">Glycosyltransferase 2-like domain-containing protein</fullName>
    </recommendedName>
</protein>
<evidence type="ECO:0000256" key="3">
    <source>
        <dbReference type="ARBA" id="ARBA00022676"/>
    </source>
</evidence>
<dbReference type="SUPFAM" id="SSF53448">
    <property type="entry name" value="Nucleotide-diphospho-sugar transferases"/>
    <property type="match status" value="1"/>
</dbReference>
<accession>A0A7W9W684</accession>
<comment type="caution">
    <text evidence="6">The sequence shown here is derived from an EMBL/GenBank/DDBJ whole genome shotgun (WGS) entry which is preliminary data.</text>
</comment>
<evidence type="ECO:0000256" key="1">
    <source>
        <dbReference type="ARBA" id="ARBA00004776"/>
    </source>
</evidence>
<evidence type="ECO:0000313" key="7">
    <source>
        <dbReference type="Proteomes" id="UP000520814"/>
    </source>
</evidence>
<dbReference type="InterPro" id="IPR029044">
    <property type="entry name" value="Nucleotide-diphossugar_trans"/>
</dbReference>
<dbReference type="GO" id="GO:0016757">
    <property type="term" value="F:glycosyltransferase activity"/>
    <property type="evidence" value="ECO:0007669"/>
    <property type="project" value="UniProtKB-KW"/>
</dbReference>
<evidence type="ECO:0000256" key="2">
    <source>
        <dbReference type="ARBA" id="ARBA00006739"/>
    </source>
</evidence>
<feature type="domain" description="Glycosyltransferase 2-like" evidence="5">
    <location>
        <begin position="2"/>
        <end position="142"/>
    </location>
</feature>
<dbReference type="CDD" id="cd04186">
    <property type="entry name" value="GT_2_like_c"/>
    <property type="match status" value="1"/>
</dbReference>
<evidence type="ECO:0000313" key="6">
    <source>
        <dbReference type="EMBL" id="MBB6050343.1"/>
    </source>
</evidence>
<organism evidence="6 7">
    <name type="scientific">Armatimonas rosea</name>
    <dbReference type="NCBI Taxonomy" id="685828"/>
    <lineage>
        <taxon>Bacteria</taxon>
        <taxon>Bacillati</taxon>
        <taxon>Armatimonadota</taxon>
        <taxon>Armatimonadia</taxon>
        <taxon>Armatimonadales</taxon>
        <taxon>Armatimonadaceae</taxon>
        <taxon>Armatimonas</taxon>
    </lineage>
</organism>